<dbReference type="KEGG" id="dvm:DvMF_1600"/>
<dbReference type="GO" id="GO:0005886">
    <property type="term" value="C:plasma membrane"/>
    <property type="evidence" value="ECO:0007669"/>
    <property type="project" value="UniProtKB-SubCell"/>
</dbReference>
<comment type="caution">
    <text evidence="8">Lacks conserved residue(s) required for the propagation of feature annotation.</text>
</comment>
<dbReference type="GO" id="GO:0050136">
    <property type="term" value="F:NADH dehydrogenase (quinone) (non-electrogenic) activity"/>
    <property type="evidence" value="ECO:0007669"/>
    <property type="project" value="UniProtKB-UniRule"/>
</dbReference>
<evidence type="ECO:0000256" key="7">
    <source>
        <dbReference type="ARBA" id="ARBA00023136"/>
    </source>
</evidence>
<keyword evidence="7 8" id="KW-0472">Membrane</keyword>
<evidence type="ECO:0000256" key="1">
    <source>
        <dbReference type="ARBA" id="ARBA00004141"/>
    </source>
</evidence>
<dbReference type="NCBIfam" id="NF004320">
    <property type="entry name" value="PRK05715.1-2"/>
    <property type="match status" value="1"/>
</dbReference>
<dbReference type="STRING" id="883.DvMF_1600"/>
<dbReference type="eggNOG" id="COG0713">
    <property type="taxonomic scope" value="Bacteria"/>
</dbReference>
<dbReference type="PANTHER" id="PTHR11434:SF16">
    <property type="entry name" value="NADH-UBIQUINONE OXIDOREDUCTASE CHAIN 4L"/>
    <property type="match status" value="1"/>
</dbReference>
<keyword evidence="8" id="KW-0520">NAD</keyword>
<feature type="transmembrane region" description="Helical" evidence="8">
    <location>
        <begin position="30"/>
        <end position="50"/>
    </location>
</feature>
<sequence length="104" mass="10685">MKPLVLYQLASLVLLGAGLAGLVKRRTLVGMLIAVELMLNGAGLSIVAATQLTGADPALGQLATLLVMGLAAAEATVALAAIVVVFRRFGTTRTDALATLREQQ</sequence>
<dbReference type="GO" id="GO:0030964">
    <property type="term" value="C:NADH dehydrogenase complex"/>
    <property type="evidence" value="ECO:0007669"/>
    <property type="project" value="TreeGrafter"/>
</dbReference>
<dbReference type="InterPro" id="IPR001133">
    <property type="entry name" value="NADH_UbQ_OxRdtase_chain4L/K"/>
</dbReference>
<name>B8DS09_NITV9</name>
<feature type="transmembrane region" description="Helical" evidence="8">
    <location>
        <begin position="62"/>
        <end position="86"/>
    </location>
</feature>
<dbReference type="EMBL" id="CP001197">
    <property type="protein sequence ID" value="ACL08548.1"/>
    <property type="molecule type" value="Genomic_DNA"/>
</dbReference>
<organism evidence="9">
    <name type="scientific">Nitratidesulfovibrio vulgaris (strain DSM 19637 / Miyazaki F)</name>
    <name type="common">Desulfovibrio vulgaris</name>
    <dbReference type="NCBI Taxonomy" id="883"/>
    <lineage>
        <taxon>Bacteria</taxon>
        <taxon>Pseudomonadati</taxon>
        <taxon>Thermodesulfobacteriota</taxon>
        <taxon>Desulfovibrionia</taxon>
        <taxon>Desulfovibrionales</taxon>
        <taxon>Desulfovibrionaceae</taxon>
        <taxon>Nitratidesulfovibrio</taxon>
    </lineage>
</organism>
<keyword evidence="8" id="KW-1278">Translocase</keyword>
<comment type="subcellular location">
    <subcellularLocation>
        <location evidence="8">Cell membrane</location>
        <topology evidence="8">Multi-pass membrane protein</topology>
    </subcellularLocation>
    <subcellularLocation>
        <location evidence="1">Membrane</location>
        <topology evidence="1">Multi-pass membrane protein</topology>
    </subcellularLocation>
</comment>
<dbReference type="GO" id="GO:0048038">
    <property type="term" value="F:quinone binding"/>
    <property type="evidence" value="ECO:0007669"/>
    <property type="project" value="UniProtKB-KW"/>
</dbReference>
<keyword evidence="8" id="KW-0874">Quinone</keyword>
<dbReference type="GO" id="GO:0042773">
    <property type="term" value="P:ATP synthesis coupled electron transport"/>
    <property type="evidence" value="ECO:0007669"/>
    <property type="project" value="InterPro"/>
</dbReference>
<dbReference type="PANTHER" id="PTHR11434">
    <property type="entry name" value="NADH-UBIQUINONE OXIDOREDUCTASE SUBUNIT ND4L"/>
    <property type="match status" value="1"/>
</dbReference>
<comment type="catalytic activity">
    <reaction evidence="8">
        <text>a quinone + NADH + 5 H(+)(in) = a quinol + NAD(+) + 4 H(+)(out)</text>
        <dbReference type="Rhea" id="RHEA:57888"/>
        <dbReference type="ChEBI" id="CHEBI:15378"/>
        <dbReference type="ChEBI" id="CHEBI:24646"/>
        <dbReference type="ChEBI" id="CHEBI:57540"/>
        <dbReference type="ChEBI" id="CHEBI:57945"/>
        <dbReference type="ChEBI" id="CHEBI:132124"/>
    </reaction>
</comment>
<evidence type="ECO:0000256" key="3">
    <source>
        <dbReference type="ARBA" id="ARBA00022448"/>
    </source>
</evidence>
<dbReference type="Pfam" id="PF00420">
    <property type="entry name" value="Oxidored_q2"/>
    <property type="match status" value="1"/>
</dbReference>
<keyword evidence="5 8" id="KW-0812">Transmembrane</keyword>
<dbReference type="InterPro" id="IPR039428">
    <property type="entry name" value="NUOK/Mnh_C1-like"/>
</dbReference>
<comment type="subunit">
    <text evidence="8">NDH-1 is composed of 14 different subunits. Subunits NuoA, H, J, K, L, M, N constitute the membrane sector of the complex.</text>
</comment>
<dbReference type="Gene3D" id="1.10.287.3510">
    <property type="match status" value="1"/>
</dbReference>
<keyword evidence="4" id="KW-0997">Cell inner membrane</keyword>
<evidence type="ECO:0000313" key="9">
    <source>
        <dbReference type="EMBL" id="ACL08548.1"/>
    </source>
</evidence>
<keyword evidence="8 9" id="KW-0830">Ubiquinone</keyword>
<keyword evidence="3 8" id="KW-0813">Transport</keyword>
<gene>
    <name evidence="8" type="primary">nuoK</name>
    <name evidence="9" type="ordered locus">DvMF_1600</name>
</gene>
<reference evidence="9" key="1">
    <citation type="submission" date="2008-10" db="EMBL/GenBank/DDBJ databases">
        <title>Complete sequence of Desulfovibrio vulgaris str. 'Miyazaki F'.</title>
        <authorList>
            <person name="Lucas S."/>
            <person name="Copeland A."/>
            <person name="Lapidus A."/>
            <person name="Glavina del Rio T."/>
            <person name="Dalin E."/>
            <person name="Tice H."/>
            <person name="Bruce D."/>
            <person name="Goodwin L."/>
            <person name="Pitluck S."/>
            <person name="Sims D."/>
            <person name="Brettin T."/>
            <person name="Detter J.C."/>
            <person name="Han C."/>
            <person name="Larimer F."/>
            <person name="Land M."/>
            <person name="Hauser L."/>
            <person name="Kyrpides N."/>
            <person name="Mikhailova N."/>
            <person name="Hazen T.C."/>
            <person name="Richardson P."/>
        </authorList>
    </citation>
    <scope>NUCLEOTIDE SEQUENCE</scope>
    <source>
        <strain evidence="9">Miyazaki F</strain>
    </source>
</reference>
<evidence type="ECO:0000256" key="4">
    <source>
        <dbReference type="ARBA" id="ARBA00022519"/>
    </source>
</evidence>
<evidence type="ECO:0000256" key="5">
    <source>
        <dbReference type="ARBA" id="ARBA00022692"/>
    </source>
</evidence>
<keyword evidence="6 8" id="KW-1133">Transmembrane helix</keyword>
<comment type="similarity">
    <text evidence="2 8">Belongs to the complex I subunit 4L family.</text>
</comment>
<dbReference type="HAMAP" id="MF_01456">
    <property type="entry name" value="NDH1_NuoK"/>
    <property type="match status" value="1"/>
</dbReference>
<evidence type="ECO:0000256" key="8">
    <source>
        <dbReference type="HAMAP-Rule" id="MF_01456"/>
    </source>
</evidence>
<keyword evidence="8" id="KW-1003">Cell membrane</keyword>
<dbReference type="HOGENOM" id="CLU_144724_0_0_7"/>
<accession>B8DS09</accession>
<dbReference type="AlphaFoldDB" id="B8DS09"/>
<dbReference type="EC" id="7.1.1.-" evidence="8"/>
<dbReference type="OrthoDB" id="9810120at2"/>
<protein>
    <recommendedName>
        <fullName evidence="8">NADH-quinone oxidoreductase subunit K</fullName>
        <ecNumber evidence="8">7.1.1.-</ecNumber>
    </recommendedName>
    <alternativeName>
        <fullName evidence="8">NADH dehydrogenase I subunit K</fullName>
    </alternativeName>
    <alternativeName>
        <fullName evidence="8">NDH-1 subunit K</fullName>
    </alternativeName>
</protein>
<evidence type="ECO:0000256" key="2">
    <source>
        <dbReference type="ARBA" id="ARBA00010519"/>
    </source>
</evidence>
<proteinExistence type="inferred from homology"/>
<comment type="function">
    <text evidence="8">NDH-1 shuttles electrons from NADH, via FMN and iron-sulfur (Fe-S) centers, to quinones in the respiratory chain. The immediate electron acceptor for the enzyme in this species is believed to be ubiquinone. Couples the redox reaction to proton translocation (for every two electrons transferred, four hydrogen ions are translocated across the cytoplasmic membrane), and thus conserves the redox energy in a proton gradient.</text>
</comment>
<evidence type="ECO:0000256" key="6">
    <source>
        <dbReference type="ARBA" id="ARBA00022989"/>
    </source>
</evidence>